<dbReference type="EMBL" id="CP130946">
    <property type="protein sequence ID" value="XRP73883.1"/>
    <property type="molecule type" value="Genomic_DNA"/>
</dbReference>
<sequence length="267" mass="29303">MAVAARASAAGMIGTSLQGLRIVLVEPSHPGNIGAAARAMKVMGLRHLVLVNPRFFPDPEATALASGAEDILESAQVCTNLDTALQGCHKVYGTSARGRRIQWPASNAREAASEMLADLDTGDCALLFGRERTGLTNAEMDRCQVLVHIPTADEYHSLNLGQAVQVLAYELHMAALTALPAQDVPTEAVPEQPAPIQDMEGFYGHLQRVLRRSGFLQEVRATRMMRRLRRLFDRARPSQNEVNILRGILTEIERWASKVDRKDQDSL</sequence>
<evidence type="ECO:0000313" key="2">
    <source>
        <dbReference type="Proteomes" id="UP001196097"/>
    </source>
</evidence>
<reference evidence="1 2" key="1">
    <citation type="journal article" date="2021" name="ISME J.">
        <title>Genomic evolution of the class Acidithiobacillia: deep-branching Proteobacteria living in extreme acidic conditions.</title>
        <authorList>
            <person name="Moya-Beltran A."/>
            <person name="Beard S."/>
            <person name="Rojas-Villalobos C."/>
            <person name="Issotta F."/>
            <person name="Gallardo Y."/>
            <person name="Ulloa R."/>
            <person name="Giaveno A."/>
            <person name="Degli Esposti M."/>
            <person name="Johnson D.B."/>
            <person name="Quatrini R."/>
        </authorList>
    </citation>
    <scope>NUCLEOTIDE SEQUENCE [LARGE SCALE GENOMIC DNA]</scope>
    <source>
        <strain evidence="1 2">CF3</strain>
    </source>
</reference>
<dbReference type="Proteomes" id="UP001196097">
    <property type="component" value="Chromosome"/>
</dbReference>
<proteinExistence type="predicted"/>
<keyword evidence="2" id="KW-1185">Reference proteome</keyword>
<accession>A0ACD5IK50</accession>
<keyword evidence="1" id="KW-0489">Methyltransferase</keyword>
<evidence type="ECO:0000313" key="1">
    <source>
        <dbReference type="EMBL" id="XRP73883.1"/>
    </source>
</evidence>
<gene>
    <name evidence="1" type="ORF">HF292_004325</name>
</gene>
<name>A0ACD5IK50_9PROT</name>
<organism evidence="1 2">
    <name type="scientific">Acidithiobacillus ferruginosus</name>
    <dbReference type="NCBI Taxonomy" id="3063951"/>
    <lineage>
        <taxon>Bacteria</taxon>
        <taxon>Pseudomonadati</taxon>
        <taxon>Pseudomonadota</taxon>
        <taxon>Acidithiobacillia</taxon>
        <taxon>Acidithiobacillales</taxon>
        <taxon>Acidithiobacillaceae</taxon>
        <taxon>Acidithiobacillus</taxon>
    </lineage>
</organism>
<keyword evidence="1" id="KW-0808">Transferase</keyword>
<protein>
    <submittedName>
        <fullName evidence="1">RNA methyltransferase</fullName>
    </submittedName>
</protein>